<sequence length="81" mass="9125">MLYSRPHQKVRLACFLRRSHSFSAACLCFHQTTNHQDQEIRDDTEFIYVIFEASGSWNGVCTVPSNGIGRLIVSTSSFKGA</sequence>
<protein>
    <submittedName>
        <fullName evidence="1">Uncharacterized protein</fullName>
    </submittedName>
</protein>
<dbReference type="OrthoDB" id="10465913at2759"/>
<keyword evidence="2" id="KW-1185">Reference proteome</keyword>
<dbReference type="InParanoid" id="A0A0D0DTY3"/>
<organism evidence="1 2">
    <name type="scientific">Paxillus rubicundulus Ve08.2h10</name>
    <dbReference type="NCBI Taxonomy" id="930991"/>
    <lineage>
        <taxon>Eukaryota</taxon>
        <taxon>Fungi</taxon>
        <taxon>Dikarya</taxon>
        <taxon>Basidiomycota</taxon>
        <taxon>Agaricomycotina</taxon>
        <taxon>Agaricomycetes</taxon>
        <taxon>Agaricomycetidae</taxon>
        <taxon>Boletales</taxon>
        <taxon>Paxilineae</taxon>
        <taxon>Paxillaceae</taxon>
        <taxon>Paxillus</taxon>
    </lineage>
</organism>
<evidence type="ECO:0000313" key="2">
    <source>
        <dbReference type="Proteomes" id="UP000054538"/>
    </source>
</evidence>
<gene>
    <name evidence="1" type="ORF">PAXRUDRAFT_214399</name>
</gene>
<reference evidence="1 2" key="1">
    <citation type="submission" date="2014-04" db="EMBL/GenBank/DDBJ databases">
        <authorList>
            <consortium name="DOE Joint Genome Institute"/>
            <person name="Kuo A."/>
            <person name="Kohler A."/>
            <person name="Jargeat P."/>
            <person name="Nagy L.G."/>
            <person name="Floudas D."/>
            <person name="Copeland A."/>
            <person name="Barry K.W."/>
            <person name="Cichocki N."/>
            <person name="Veneault-Fourrey C."/>
            <person name="LaButti K."/>
            <person name="Lindquist E.A."/>
            <person name="Lipzen A."/>
            <person name="Lundell T."/>
            <person name="Morin E."/>
            <person name="Murat C."/>
            <person name="Sun H."/>
            <person name="Tunlid A."/>
            <person name="Henrissat B."/>
            <person name="Grigoriev I.V."/>
            <person name="Hibbett D.S."/>
            <person name="Martin F."/>
            <person name="Nordberg H.P."/>
            <person name="Cantor M.N."/>
            <person name="Hua S.X."/>
        </authorList>
    </citation>
    <scope>NUCLEOTIDE SEQUENCE [LARGE SCALE GENOMIC DNA]</scope>
    <source>
        <strain evidence="1 2">Ve08.2h10</strain>
    </source>
</reference>
<dbReference type="EMBL" id="KN824931">
    <property type="protein sequence ID" value="KIK97528.1"/>
    <property type="molecule type" value="Genomic_DNA"/>
</dbReference>
<dbReference type="HOGENOM" id="CLU_2574549_0_0_1"/>
<evidence type="ECO:0000313" key="1">
    <source>
        <dbReference type="EMBL" id="KIK97528.1"/>
    </source>
</evidence>
<reference evidence="2" key="2">
    <citation type="submission" date="2015-01" db="EMBL/GenBank/DDBJ databases">
        <title>Evolutionary Origins and Diversification of the Mycorrhizal Mutualists.</title>
        <authorList>
            <consortium name="DOE Joint Genome Institute"/>
            <consortium name="Mycorrhizal Genomics Consortium"/>
            <person name="Kohler A."/>
            <person name="Kuo A."/>
            <person name="Nagy L.G."/>
            <person name="Floudas D."/>
            <person name="Copeland A."/>
            <person name="Barry K.W."/>
            <person name="Cichocki N."/>
            <person name="Veneault-Fourrey C."/>
            <person name="LaButti K."/>
            <person name="Lindquist E.A."/>
            <person name="Lipzen A."/>
            <person name="Lundell T."/>
            <person name="Morin E."/>
            <person name="Murat C."/>
            <person name="Riley R."/>
            <person name="Ohm R."/>
            <person name="Sun H."/>
            <person name="Tunlid A."/>
            <person name="Henrissat B."/>
            <person name="Grigoriev I.V."/>
            <person name="Hibbett D.S."/>
            <person name="Martin F."/>
        </authorList>
    </citation>
    <scope>NUCLEOTIDE SEQUENCE [LARGE SCALE GENOMIC DNA]</scope>
    <source>
        <strain evidence="2">Ve08.2h10</strain>
    </source>
</reference>
<accession>A0A0D0DTY3</accession>
<name>A0A0D0DTY3_9AGAM</name>
<proteinExistence type="predicted"/>
<dbReference type="AlphaFoldDB" id="A0A0D0DTY3"/>
<dbReference type="Proteomes" id="UP000054538">
    <property type="component" value="Unassembled WGS sequence"/>
</dbReference>